<comment type="caution">
    <text evidence="3">The sequence shown here is derived from an EMBL/GenBank/DDBJ whole genome shotgun (WGS) entry which is preliminary data.</text>
</comment>
<evidence type="ECO:0000256" key="1">
    <source>
        <dbReference type="ARBA" id="ARBA00022737"/>
    </source>
</evidence>
<protein>
    <submittedName>
        <fullName evidence="3">BglG family transcriptional antiterminator</fullName>
    </submittedName>
</protein>
<dbReference type="GO" id="GO:0006355">
    <property type="term" value="P:regulation of DNA-templated transcription"/>
    <property type="evidence" value="ECO:0007669"/>
    <property type="project" value="InterPro"/>
</dbReference>
<dbReference type="Gene3D" id="1.10.1790.10">
    <property type="entry name" value="PRD domain"/>
    <property type="match status" value="2"/>
</dbReference>
<proteinExistence type="predicted"/>
<dbReference type="AlphaFoldDB" id="A0A4V2PUC4"/>
<dbReference type="GO" id="GO:0003723">
    <property type="term" value="F:RNA binding"/>
    <property type="evidence" value="ECO:0007669"/>
    <property type="project" value="InterPro"/>
</dbReference>
<reference evidence="3 4" key="1">
    <citation type="submission" date="2019-03" db="EMBL/GenBank/DDBJ databases">
        <title>Genomic Encyclopedia of Type Strains, Phase IV (KMG-IV): sequencing the most valuable type-strain genomes for metagenomic binning, comparative biology and taxonomic classification.</title>
        <authorList>
            <person name="Goeker M."/>
        </authorList>
    </citation>
    <scope>NUCLEOTIDE SEQUENCE [LARGE SCALE GENOMIC DNA]</scope>
    <source>
        <strain evidence="3 4">DSM 10053</strain>
    </source>
</reference>
<sequence>MLKITKIFNNNAILAENEHGTELVILGKGISFNKKVGDLVNEQAIEKTFSLNKSIFATHLTEILSEIPPQYFRLTHRIINHANHLLGTELSNNIYVSLTDHIYHAVERLRHQQPIQNGLSYEIQRLYKKEFAIGQYAVQLINREMKVEMSDDEAGFIALHIFNARTDSEMPETYRTMQIIKDILAIVGYHFNLVLDPNDFDCGRFITHLQHFSQRLFSNQEIPNFGDDFLYQQTRKAYPDVYQCVEKINKYLVKNFDKTLNQDEQLYLAIHIQRIIRK</sequence>
<dbReference type="InterPro" id="IPR036650">
    <property type="entry name" value="CAT_RNA-bd_dom_sf"/>
</dbReference>
<dbReference type="OrthoDB" id="9813552at2"/>
<dbReference type="Pfam" id="PF03123">
    <property type="entry name" value="CAT_RBD"/>
    <property type="match status" value="1"/>
</dbReference>
<dbReference type="InterPro" id="IPR004341">
    <property type="entry name" value="CAT_RNA-bd_dom"/>
</dbReference>
<dbReference type="SMART" id="SM01061">
    <property type="entry name" value="CAT_RBD"/>
    <property type="match status" value="1"/>
</dbReference>
<dbReference type="Pfam" id="PF00874">
    <property type="entry name" value="PRD"/>
    <property type="match status" value="2"/>
</dbReference>
<feature type="domain" description="PRD" evidence="2">
    <location>
        <begin position="66"/>
        <end position="171"/>
    </location>
</feature>
<name>A0A4V2PUC4_9PAST</name>
<gene>
    <name evidence="3" type="ORF">EV692_1223</name>
</gene>
<dbReference type="Proteomes" id="UP000295496">
    <property type="component" value="Unassembled WGS sequence"/>
</dbReference>
<dbReference type="InterPro" id="IPR050661">
    <property type="entry name" value="BglG_antiterminators"/>
</dbReference>
<dbReference type="InterPro" id="IPR011608">
    <property type="entry name" value="PRD"/>
</dbReference>
<organism evidence="3 4">
    <name type="scientific">Lonepinella koalarum</name>
    <dbReference type="NCBI Taxonomy" id="53417"/>
    <lineage>
        <taxon>Bacteria</taxon>
        <taxon>Pseudomonadati</taxon>
        <taxon>Pseudomonadota</taxon>
        <taxon>Gammaproteobacteria</taxon>
        <taxon>Pasteurellales</taxon>
        <taxon>Pasteurellaceae</taxon>
        <taxon>Lonepinella</taxon>
    </lineage>
</organism>
<dbReference type="PROSITE" id="PS51372">
    <property type="entry name" value="PRD_2"/>
    <property type="match status" value="2"/>
</dbReference>
<dbReference type="PANTHER" id="PTHR30185:SF15">
    <property type="entry name" value="CRYPTIC BETA-GLUCOSIDE BGL OPERON ANTITERMINATOR"/>
    <property type="match status" value="1"/>
</dbReference>
<dbReference type="EMBL" id="SMGJ01000003">
    <property type="protein sequence ID" value="TCK70001.1"/>
    <property type="molecule type" value="Genomic_DNA"/>
</dbReference>
<feature type="domain" description="PRD" evidence="2">
    <location>
        <begin position="172"/>
        <end position="278"/>
    </location>
</feature>
<dbReference type="SUPFAM" id="SSF63520">
    <property type="entry name" value="PTS-regulatory domain, PRD"/>
    <property type="match status" value="2"/>
</dbReference>
<dbReference type="NCBIfam" id="NF046042">
    <property type="entry name" value="LicT"/>
    <property type="match status" value="1"/>
</dbReference>
<keyword evidence="4" id="KW-1185">Reference proteome</keyword>
<dbReference type="RefSeq" id="WP_132301556.1">
    <property type="nucleotide sequence ID" value="NZ_CP170642.1"/>
</dbReference>
<dbReference type="InterPro" id="IPR036634">
    <property type="entry name" value="PRD_sf"/>
</dbReference>
<dbReference type="PANTHER" id="PTHR30185">
    <property type="entry name" value="CRYPTIC BETA-GLUCOSIDE BGL OPERON ANTITERMINATOR"/>
    <property type="match status" value="1"/>
</dbReference>
<dbReference type="SUPFAM" id="SSF50151">
    <property type="entry name" value="SacY-like RNA-binding domain"/>
    <property type="match status" value="1"/>
</dbReference>
<evidence type="ECO:0000313" key="3">
    <source>
        <dbReference type="EMBL" id="TCK70001.1"/>
    </source>
</evidence>
<evidence type="ECO:0000259" key="2">
    <source>
        <dbReference type="PROSITE" id="PS51372"/>
    </source>
</evidence>
<accession>A0A4V2PUC4</accession>
<dbReference type="Gene3D" id="2.30.24.10">
    <property type="entry name" value="CAT RNA-binding domain"/>
    <property type="match status" value="1"/>
</dbReference>
<keyword evidence="1" id="KW-0677">Repeat</keyword>
<evidence type="ECO:0000313" key="4">
    <source>
        <dbReference type="Proteomes" id="UP000295496"/>
    </source>
</evidence>